<dbReference type="InterPro" id="IPR043129">
    <property type="entry name" value="ATPase_NBD"/>
</dbReference>
<dbReference type="InterPro" id="IPR004619">
    <property type="entry name" value="Type_III_PanK"/>
</dbReference>
<evidence type="ECO:0000313" key="13">
    <source>
        <dbReference type="EMBL" id="VAW63878.1"/>
    </source>
</evidence>
<reference evidence="13" key="1">
    <citation type="submission" date="2018-06" db="EMBL/GenBank/DDBJ databases">
        <authorList>
            <person name="Zhirakovskaya E."/>
        </authorList>
    </citation>
    <scope>NUCLEOTIDE SEQUENCE</scope>
</reference>
<dbReference type="GO" id="GO:0004594">
    <property type="term" value="F:pantothenate kinase activity"/>
    <property type="evidence" value="ECO:0007669"/>
    <property type="project" value="InterPro"/>
</dbReference>
<dbReference type="AlphaFoldDB" id="A0A3B0X6E0"/>
<evidence type="ECO:0000256" key="9">
    <source>
        <dbReference type="ARBA" id="ARBA00022958"/>
    </source>
</evidence>
<keyword evidence="8" id="KW-0067">ATP-binding</keyword>
<gene>
    <name evidence="13" type="ORF">MNBD_GAMMA08-515</name>
</gene>
<dbReference type="PANTHER" id="PTHR34265">
    <property type="entry name" value="TYPE III PANTOTHENATE KINASE"/>
    <property type="match status" value="1"/>
</dbReference>
<dbReference type="PANTHER" id="PTHR34265:SF1">
    <property type="entry name" value="TYPE III PANTOTHENATE KINASE"/>
    <property type="match status" value="1"/>
</dbReference>
<keyword evidence="5 13" id="KW-0808">Transferase</keyword>
<keyword evidence="10" id="KW-0173">Coenzyme A biosynthesis</keyword>
<dbReference type="GO" id="GO:0005737">
    <property type="term" value="C:cytoplasm"/>
    <property type="evidence" value="ECO:0007669"/>
    <property type="project" value="UniProtKB-SubCell"/>
</dbReference>
<proteinExistence type="inferred from homology"/>
<evidence type="ECO:0000256" key="6">
    <source>
        <dbReference type="ARBA" id="ARBA00022741"/>
    </source>
</evidence>
<accession>A0A3B0X6E0</accession>
<keyword evidence="9" id="KW-0630">Potassium</keyword>
<evidence type="ECO:0000256" key="10">
    <source>
        <dbReference type="ARBA" id="ARBA00022993"/>
    </source>
</evidence>
<comment type="subcellular location">
    <subcellularLocation>
        <location evidence="2">Cytoplasm</location>
    </subcellularLocation>
</comment>
<protein>
    <recommendedName>
        <fullName evidence="12">Type III pantothenate kinase</fullName>
    </recommendedName>
</protein>
<dbReference type="GO" id="GO:0015937">
    <property type="term" value="P:coenzyme A biosynthetic process"/>
    <property type="evidence" value="ECO:0007669"/>
    <property type="project" value="UniProtKB-KW"/>
</dbReference>
<dbReference type="CDD" id="cd24015">
    <property type="entry name" value="ASKHA_NBD_PanK-III"/>
    <property type="match status" value="1"/>
</dbReference>
<evidence type="ECO:0000256" key="12">
    <source>
        <dbReference type="ARBA" id="ARBA00040883"/>
    </source>
</evidence>
<dbReference type="Gene3D" id="3.30.420.40">
    <property type="match status" value="1"/>
</dbReference>
<feature type="non-terminal residue" evidence="13">
    <location>
        <position position="1"/>
    </location>
</feature>
<comment type="similarity">
    <text evidence="11">Belongs to the type III pantothenate kinase family.</text>
</comment>
<evidence type="ECO:0000256" key="5">
    <source>
        <dbReference type="ARBA" id="ARBA00022679"/>
    </source>
</evidence>
<evidence type="ECO:0000256" key="7">
    <source>
        <dbReference type="ARBA" id="ARBA00022777"/>
    </source>
</evidence>
<name>A0A3B0X6E0_9ZZZZ</name>
<evidence type="ECO:0000256" key="11">
    <source>
        <dbReference type="ARBA" id="ARBA00038036"/>
    </source>
</evidence>
<evidence type="ECO:0000256" key="4">
    <source>
        <dbReference type="ARBA" id="ARBA00022490"/>
    </source>
</evidence>
<sequence length="177" mass="18614">QSAQCGVTNSYAVPDNMGVDRWLAMIAAFNLYKIKKDEMLCIIDCGTAITFDVLSAQGVHAGGLIMPGYQTMVQSLLKETGNIQQAAGAGVAELYAAMQSGLASSTKQAVSKGCAQLVAGGLSSLVNQQQKASALKLRCIITGGDGQWLSGALNYENTYHSFLVLQGLNFIATSENL</sequence>
<keyword evidence="7 13" id="KW-0418">Kinase</keyword>
<dbReference type="Pfam" id="PF03309">
    <property type="entry name" value="Pan_kinase"/>
    <property type="match status" value="1"/>
</dbReference>
<keyword evidence="4" id="KW-0963">Cytoplasm</keyword>
<comment type="cofactor">
    <cofactor evidence="1">
        <name>K(+)</name>
        <dbReference type="ChEBI" id="CHEBI:29103"/>
    </cofactor>
</comment>
<evidence type="ECO:0000256" key="3">
    <source>
        <dbReference type="ARBA" id="ARBA00011738"/>
    </source>
</evidence>
<dbReference type="SUPFAM" id="SSF53067">
    <property type="entry name" value="Actin-like ATPase domain"/>
    <property type="match status" value="2"/>
</dbReference>
<dbReference type="NCBIfam" id="TIGR00671">
    <property type="entry name" value="baf"/>
    <property type="match status" value="1"/>
</dbReference>
<evidence type="ECO:0000256" key="2">
    <source>
        <dbReference type="ARBA" id="ARBA00004496"/>
    </source>
</evidence>
<dbReference type="EMBL" id="UOFH01000260">
    <property type="protein sequence ID" value="VAW63878.1"/>
    <property type="molecule type" value="Genomic_DNA"/>
</dbReference>
<comment type="subunit">
    <text evidence="3">Homodimer.</text>
</comment>
<dbReference type="GO" id="GO:0005524">
    <property type="term" value="F:ATP binding"/>
    <property type="evidence" value="ECO:0007669"/>
    <property type="project" value="UniProtKB-KW"/>
</dbReference>
<evidence type="ECO:0000256" key="1">
    <source>
        <dbReference type="ARBA" id="ARBA00001958"/>
    </source>
</evidence>
<organism evidence="13">
    <name type="scientific">hydrothermal vent metagenome</name>
    <dbReference type="NCBI Taxonomy" id="652676"/>
    <lineage>
        <taxon>unclassified sequences</taxon>
        <taxon>metagenomes</taxon>
        <taxon>ecological metagenomes</taxon>
    </lineage>
</organism>
<evidence type="ECO:0000256" key="8">
    <source>
        <dbReference type="ARBA" id="ARBA00022840"/>
    </source>
</evidence>
<keyword evidence="6" id="KW-0547">Nucleotide-binding</keyword>